<keyword evidence="1" id="KW-1015">Disulfide bond</keyword>
<organism evidence="4 5">
    <name type="scientific">Plakobranchus ocellatus</name>
    <dbReference type="NCBI Taxonomy" id="259542"/>
    <lineage>
        <taxon>Eukaryota</taxon>
        <taxon>Metazoa</taxon>
        <taxon>Spiralia</taxon>
        <taxon>Lophotrochozoa</taxon>
        <taxon>Mollusca</taxon>
        <taxon>Gastropoda</taxon>
        <taxon>Heterobranchia</taxon>
        <taxon>Euthyneura</taxon>
        <taxon>Panpulmonata</taxon>
        <taxon>Sacoglossa</taxon>
        <taxon>Placobranchoidea</taxon>
        <taxon>Plakobranchidae</taxon>
        <taxon>Plakobranchus</taxon>
    </lineage>
</organism>
<reference evidence="4 5" key="1">
    <citation type="journal article" date="2021" name="Elife">
        <title>Chloroplast acquisition without the gene transfer in kleptoplastic sea slugs, Plakobranchus ocellatus.</title>
        <authorList>
            <person name="Maeda T."/>
            <person name="Takahashi S."/>
            <person name="Yoshida T."/>
            <person name="Shimamura S."/>
            <person name="Takaki Y."/>
            <person name="Nagai Y."/>
            <person name="Toyoda A."/>
            <person name="Suzuki Y."/>
            <person name="Arimoto A."/>
            <person name="Ishii H."/>
            <person name="Satoh N."/>
            <person name="Nishiyama T."/>
            <person name="Hasebe M."/>
            <person name="Maruyama T."/>
            <person name="Minagawa J."/>
            <person name="Obokata J."/>
            <person name="Shigenobu S."/>
        </authorList>
    </citation>
    <scope>NUCLEOTIDE SEQUENCE [LARGE SCALE GENOMIC DNA]</scope>
</reference>
<dbReference type="InterPro" id="IPR016186">
    <property type="entry name" value="C-type_lectin-like/link_sf"/>
</dbReference>
<evidence type="ECO:0000313" key="5">
    <source>
        <dbReference type="Proteomes" id="UP000735302"/>
    </source>
</evidence>
<dbReference type="InterPro" id="IPR016187">
    <property type="entry name" value="CTDL_fold"/>
</dbReference>
<dbReference type="PANTHER" id="PTHR22803">
    <property type="entry name" value="MANNOSE, PHOSPHOLIPASE, LECTIN RECEPTOR RELATED"/>
    <property type="match status" value="1"/>
</dbReference>
<evidence type="ECO:0000313" key="4">
    <source>
        <dbReference type="EMBL" id="GFO04835.1"/>
    </source>
</evidence>
<evidence type="ECO:0000256" key="2">
    <source>
        <dbReference type="SAM" id="Phobius"/>
    </source>
</evidence>
<keyword evidence="2" id="KW-0472">Membrane</keyword>
<dbReference type="PROSITE" id="PS00615">
    <property type="entry name" value="C_TYPE_LECTIN_1"/>
    <property type="match status" value="1"/>
</dbReference>
<dbReference type="AlphaFoldDB" id="A0AAV4ABU6"/>
<dbReference type="Gene3D" id="3.10.100.10">
    <property type="entry name" value="Mannose-Binding Protein A, subunit A"/>
    <property type="match status" value="1"/>
</dbReference>
<comment type="caution">
    <text evidence="4">The sequence shown here is derived from an EMBL/GenBank/DDBJ whole genome shotgun (WGS) entry which is preliminary data.</text>
</comment>
<name>A0AAV4ABU6_9GAST</name>
<feature type="domain" description="C-type lectin" evidence="3">
    <location>
        <begin position="67"/>
        <end position="181"/>
    </location>
</feature>
<gene>
    <name evidence="4" type="ORF">PoB_003134000</name>
</gene>
<dbReference type="InterPro" id="IPR050111">
    <property type="entry name" value="C-type_lectin/snaclec_domain"/>
</dbReference>
<dbReference type="Proteomes" id="UP000735302">
    <property type="component" value="Unassembled WGS sequence"/>
</dbReference>
<evidence type="ECO:0000259" key="3">
    <source>
        <dbReference type="PROSITE" id="PS50041"/>
    </source>
</evidence>
<proteinExistence type="predicted"/>
<keyword evidence="2" id="KW-1133">Transmembrane helix</keyword>
<dbReference type="InterPro" id="IPR001304">
    <property type="entry name" value="C-type_lectin-like"/>
</dbReference>
<dbReference type="SMART" id="SM00034">
    <property type="entry name" value="CLECT"/>
    <property type="match status" value="1"/>
</dbReference>
<feature type="transmembrane region" description="Helical" evidence="2">
    <location>
        <begin position="29"/>
        <end position="52"/>
    </location>
</feature>
<keyword evidence="2" id="KW-0812">Transmembrane</keyword>
<dbReference type="Pfam" id="PF00059">
    <property type="entry name" value="Lectin_C"/>
    <property type="match status" value="1"/>
</dbReference>
<dbReference type="InterPro" id="IPR018378">
    <property type="entry name" value="C-type_lectin_CS"/>
</dbReference>
<evidence type="ECO:0000256" key="1">
    <source>
        <dbReference type="ARBA" id="ARBA00023157"/>
    </source>
</evidence>
<sequence>MFSIFLAQRETDDSTAYCSGHWISLLPGLLLAIMLGGPIFLFLGVLMFAVKIDSVEYTTSRRWSTKYYLSKHPEPFDIAKMNERCKGLGGYLVEINSRGEQRTVKILMFYSGAKGKIVYTGLTDLGQEGRFYYYHSKKPMAGAYWRRRQPDNYGGKEHCTQLMHWGLNDIDCHRNARYVCEVPRR</sequence>
<protein>
    <submittedName>
        <fullName evidence="4">C-type lectin 37da</fullName>
    </submittedName>
</protein>
<dbReference type="PROSITE" id="PS50041">
    <property type="entry name" value="C_TYPE_LECTIN_2"/>
    <property type="match status" value="1"/>
</dbReference>
<keyword evidence="5" id="KW-1185">Reference proteome</keyword>
<dbReference type="SUPFAM" id="SSF56436">
    <property type="entry name" value="C-type lectin-like"/>
    <property type="match status" value="1"/>
</dbReference>
<dbReference type="EMBL" id="BLXT01003741">
    <property type="protein sequence ID" value="GFO04835.1"/>
    <property type="molecule type" value="Genomic_DNA"/>
</dbReference>
<accession>A0AAV4ABU6</accession>